<proteinExistence type="predicted"/>
<keyword evidence="3" id="KW-1185">Reference proteome</keyword>
<organism evidence="2 3">
    <name type="scientific">Actinomyces massiliensis F0489</name>
    <dbReference type="NCBI Taxonomy" id="1125718"/>
    <lineage>
        <taxon>Bacteria</taxon>
        <taxon>Bacillati</taxon>
        <taxon>Actinomycetota</taxon>
        <taxon>Actinomycetes</taxon>
        <taxon>Actinomycetales</taxon>
        <taxon>Actinomycetaceae</taxon>
        <taxon>Actinomyces</taxon>
    </lineage>
</organism>
<gene>
    <name evidence="2" type="ORF">HMPREF1318_0759</name>
</gene>
<dbReference type="EMBL" id="AKFT01000009">
    <property type="protein sequence ID" value="EJF47559.1"/>
    <property type="molecule type" value="Genomic_DNA"/>
</dbReference>
<evidence type="ECO:0000256" key="1">
    <source>
        <dbReference type="SAM" id="MobiDB-lite"/>
    </source>
</evidence>
<name>J0NK92_9ACTO</name>
<evidence type="ECO:0000313" key="2">
    <source>
        <dbReference type="EMBL" id="EJF47559.1"/>
    </source>
</evidence>
<feature type="region of interest" description="Disordered" evidence="1">
    <location>
        <begin position="1"/>
        <end position="23"/>
    </location>
</feature>
<evidence type="ECO:0000313" key="3">
    <source>
        <dbReference type="Proteomes" id="UP000002941"/>
    </source>
</evidence>
<dbReference type="PATRIC" id="fig|1125718.3.peg.165"/>
<sequence>MTRGPGGRPRSPGTRGRPRALLVDAAPRWCPTRRQSRHAYLIASRPQTAPALRAEQPGSRSGGALAGRPSSHPDLGSVQNGGD</sequence>
<dbReference type="Proteomes" id="UP000002941">
    <property type="component" value="Unassembled WGS sequence"/>
</dbReference>
<comment type="caution">
    <text evidence="2">The sequence shown here is derived from an EMBL/GenBank/DDBJ whole genome shotgun (WGS) entry which is preliminary data.</text>
</comment>
<accession>J0NK92</accession>
<dbReference type="AlphaFoldDB" id="J0NK92"/>
<reference evidence="2 3" key="1">
    <citation type="submission" date="2012-05" db="EMBL/GenBank/DDBJ databases">
        <authorList>
            <person name="Harkins D.M."/>
            <person name="Madupu R."/>
            <person name="Durkin A.S."/>
            <person name="Torralba M."/>
            <person name="Methe B."/>
            <person name="Sutton G.G."/>
            <person name="Nelson K.E."/>
        </authorList>
    </citation>
    <scope>NUCLEOTIDE SEQUENCE [LARGE SCALE GENOMIC DNA]</scope>
    <source>
        <strain evidence="2 3">F0489</strain>
    </source>
</reference>
<protein>
    <submittedName>
        <fullName evidence="2">Uncharacterized protein</fullName>
    </submittedName>
</protein>
<feature type="region of interest" description="Disordered" evidence="1">
    <location>
        <begin position="40"/>
        <end position="83"/>
    </location>
</feature>